<keyword evidence="2" id="KW-1003">Cell membrane</keyword>
<dbReference type="InterPro" id="IPR004117">
    <property type="entry name" value="7tm6_olfct_rcpt"/>
</dbReference>
<dbReference type="AlphaFoldDB" id="A0AAR5PMA0"/>
<keyword evidence="8 10" id="KW-0675">Receptor</keyword>
<accession>A0AAR5PMA0</accession>
<evidence type="ECO:0000256" key="8">
    <source>
        <dbReference type="ARBA" id="ARBA00023170"/>
    </source>
</evidence>
<dbReference type="GO" id="GO:0005886">
    <property type="term" value="C:plasma membrane"/>
    <property type="evidence" value="ECO:0007669"/>
    <property type="project" value="UniProtKB-SubCell"/>
</dbReference>
<feature type="transmembrane region" description="Helical" evidence="10">
    <location>
        <begin position="298"/>
        <end position="323"/>
    </location>
</feature>
<protein>
    <recommendedName>
        <fullName evidence="10">Odorant receptor</fullName>
    </recommendedName>
</protein>
<evidence type="ECO:0000256" key="2">
    <source>
        <dbReference type="ARBA" id="ARBA00022475"/>
    </source>
</evidence>
<sequence>MAVVINFVLSITDIVTITEVLLFSMTQVGFVNKLVNFHRNSRKVATLDELISQEIFTRVTVAEMDIMKTSFQRCQKVLNIFLLSCFGVTLLYGVVPAVNGIMTGTKMYPFPGKFPFNPDDYFVLIYGGEVATVAVSAWNNGAMDCLFTKHTVIATTLFRILRKKIKDLHYNTNEGERPLENRIKHCVRYYNEIIKYVSAIENIFAYGILVQFMCSAIVICLTGFQLLVVASESGQSGLLVVYLFCMMFQLVLYCWYGHMLMEESNRITEACYAINWHEMKIGQQKMLITIMERAKKPIALKALGIFRLNLSTLMTVCYFLLLLRHFLGYAYFFLFKILRSSYSYFAVLQQIYRK</sequence>
<evidence type="ECO:0000256" key="6">
    <source>
        <dbReference type="ARBA" id="ARBA00022989"/>
    </source>
</evidence>
<evidence type="ECO:0000313" key="12">
    <source>
        <dbReference type="Proteomes" id="UP000019118"/>
    </source>
</evidence>
<feature type="transmembrane region" description="Helical" evidence="10">
    <location>
        <begin position="121"/>
        <end position="139"/>
    </location>
</feature>
<feature type="transmembrane region" description="Helical" evidence="10">
    <location>
        <begin position="329"/>
        <end position="348"/>
    </location>
</feature>
<feature type="transmembrane region" description="Helical" evidence="10">
    <location>
        <begin position="203"/>
        <end position="230"/>
    </location>
</feature>
<reference evidence="12" key="1">
    <citation type="journal article" date="2013" name="Genome Biol.">
        <title>Draft genome of the mountain pine beetle, Dendroctonus ponderosae Hopkins, a major forest pest.</title>
        <authorList>
            <person name="Keeling C.I."/>
            <person name="Yuen M.M."/>
            <person name="Liao N.Y."/>
            <person name="Docking T.R."/>
            <person name="Chan S.K."/>
            <person name="Taylor G.A."/>
            <person name="Palmquist D.L."/>
            <person name="Jackman S.D."/>
            <person name="Nguyen A."/>
            <person name="Li M."/>
            <person name="Henderson H."/>
            <person name="Janes J.K."/>
            <person name="Zhao Y."/>
            <person name="Pandoh P."/>
            <person name="Moore R."/>
            <person name="Sperling F.A."/>
            <person name="Huber D.P."/>
            <person name="Birol I."/>
            <person name="Jones S.J."/>
            <person name="Bohlmann J."/>
        </authorList>
    </citation>
    <scope>NUCLEOTIDE SEQUENCE</scope>
</reference>
<feature type="transmembrane region" description="Helical" evidence="10">
    <location>
        <begin position="236"/>
        <end position="256"/>
    </location>
</feature>
<keyword evidence="9 10" id="KW-0807">Transducer</keyword>
<keyword evidence="6 10" id="KW-1133">Transmembrane helix</keyword>
<dbReference type="PANTHER" id="PTHR21137:SF35">
    <property type="entry name" value="ODORANT RECEPTOR 19A-RELATED"/>
    <property type="match status" value="1"/>
</dbReference>
<keyword evidence="7 10" id="KW-0472">Membrane</keyword>
<comment type="subcellular location">
    <subcellularLocation>
        <location evidence="1 10">Cell membrane</location>
        <topology evidence="1 10">Multi-pass membrane protein</topology>
    </subcellularLocation>
</comment>
<dbReference type="GO" id="GO:0005549">
    <property type="term" value="F:odorant binding"/>
    <property type="evidence" value="ECO:0007669"/>
    <property type="project" value="InterPro"/>
</dbReference>
<keyword evidence="12" id="KW-1185">Reference proteome</keyword>
<evidence type="ECO:0000313" key="11">
    <source>
        <dbReference type="EnsemblMetazoa" id="XP_019762032.1"/>
    </source>
</evidence>
<keyword evidence="5 10" id="KW-0552">Olfaction</keyword>
<dbReference type="GO" id="GO:0004984">
    <property type="term" value="F:olfactory receptor activity"/>
    <property type="evidence" value="ECO:0007669"/>
    <property type="project" value="InterPro"/>
</dbReference>
<evidence type="ECO:0000256" key="9">
    <source>
        <dbReference type="ARBA" id="ARBA00023224"/>
    </source>
</evidence>
<proteinExistence type="inferred from homology"/>
<comment type="caution">
    <text evidence="10">Lacks conserved residue(s) required for the propagation of feature annotation.</text>
</comment>
<evidence type="ECO:0000256" key="4">
    <source>
        <dbReference type="ARBA" id="ARBA00022692"/>
    </source>
</evidence>
<evidence type="ECO:0000256" key="10">
    <source>
        <dbReference type="RuleBase" id="RU351113"/>
    </source>
</evidence>
<dbReference type="EnsemblMetazoa" id="XM_019906473.1">
    <property type="protein sequence ID" value="XP_019762032.1"/>
    <property type="gene ID" value="LOC109538983"/>
</dbReference>
<dbReference type="GO" id="GO:0007165">
    <property type="term" value="P:signal transduction"/>
    <property type="evidence" value="ECO:0007669"/>
    <property type="project" value="UniProtKB-KW"/>
</dbReference>
<feature type="transmembrane region" description="Helical" evidence="10">
    <location>
        <begin position="77"/>
        <end position="101"/>
    </location>
</feature>
<dbReference type="Proteomes" id="UP000019118">
    <property type="component" value="Unassembled WGS sequence"/>
</dbReference>
<name>A0AAR5PMA0_DENPD</name>
<evidence type="ECO:0000256" key="3">
    <source>
        <dbReference type="ARBA" id="ARBA00022606"/>
    </source>
</evidence>
<reference evidence="11" key="2">
    <citation type="submission" date="2024-08" db="UniProtKB">
        <authorList>
            <consortium name="EnsemblMetazoa"/>
        </authorList>
    </citation>
    <scope>IDENTIFICATION</scope>
</reference>
<keyword evidence="3 10" id="KW-0716">Sensory transduction</keyword>
<evidence type="ECO:0000256" key="1">
    <source>
        <dbReference type="ARBA" id="ARBA00004651"/>
    </source>
</evidence>
<keyword evidence="4 10" id="KW-0812">Transmembrane</keyword>
<comment type="similarity">
    <text evidence="10">Belongs to the insect chemoreceptor superfamily. Heteromeric odorant receptor channel (TC 1.A.69) family.</text>
</comment>
<evidence type="ECO:0000256" key="5">
    <source>
        <dbReference type="ARBA" id="ARBA00022725"/>
    </source>
</evidence>
<organism evidence="11 12">
    <name type="scientific">Dendroctonus ponderosae</name>
    <name type="common">Mountain pine beetle</name>
    <dbReference type="NCBI Taxonomy" id="77166"/>
    <lineage>
        <taxon>Eukaryota</taxon>
        <taxon>Metazoa</taxon>
        <taxon>Ecdysozoa</taxon>
        <taxon>Arthropoda</taxon>
        <taxon>Hexapoda</taxon>
        <taxon>Insecta</taxon>
        <taxon>Pterygota</taxon>
        <taxon>Neoptera</taxon>
        <taxon>Endopterygota</taxon>
        <taxon>Coleoptera</taxon>
        <taxon>Polyphaga</taxon>
        <taxon>Cucujiformia</taxon>
        <taxon>Curculionidae</taxon>
        <taxon>Scolytinae</taxon>
        <taxon>Dendroctonus</taxon>
    </lineage>
</organism>
<evidence type="ECO:0000256" key="7">
    <source>
        <dbReference type="ARBA" id="ARBA00023136"/>
    </source>
</evidence>
<dbReference type="Pfam" id="PF02949">
    <property type="entry name" value="7tm_6"/>
    <property type="match status" value="1"/>
</dbReference>
<dbReference type="PANTHER" id="PTHR21137">
    <property type="entry name" value="ODORANT RECEPTOR"/>
    <property type="match status" value="1"/>
</dbReference>